<evidence type="ECO:0000256" key="1">
    <source>
        <dbReference type="SAM" id="MobiDB-lite"/>
    </source>
</evidence>
<dbReference type="PANTHER" id="PTHR35525:SF3">
    <property type="entry name" value="BLL6575 PROTEIN"/>
    <property type="match status" value="1"/>
</dbReference>
<dbReference type="SUPFAM" id="SSF160904">
    <property type="entry name" value="Jann2411-like"/>
    <property type="match status" value="1"/>
</dbReference>
<proteinExistence type="predicted"/>
<evidence type="ECO:0000313" key="4">
    <source>
        <dbReference type="Proteomes" id="UP000676885"/>
    </source>
</evidence>
<dbReference type="Pfam" id="PF11706">
    <property type="entry name" value="zf-CGNR"/>
    <property type="match status" value="1"/>
</dbReference>
<dbReference type="Pfam" id="PF07336">
    <property type="entry name" value="ABATE"/>
    <property type="match status" value="1"/>
</dbReference>
<gene>
    <name evidence="3" type="ORF">KKR91_16555</name>
</gene>
<dbReference type="InterPro" id="IPR021005">
    <property type="entry name" value="Znf_CGNR"/>
</dbReference>
<sequence length="190" mass="20760">MVLAHDTTAALTTAAAFINTGVGSPDTLRTPADLDRFLDEQQFSGSRAHTLGELRAVRHLRALLAQLWTADEVALADGVNQLLRNSRALPQVLRHDNWGWHLHCTSPAAPLEERMATEAAMALADVLRGGELGRLGICDAPDCSAVTLDLTRNRSKRYCDTGNCGNREHVRSYRTRRAGRETSPRPAKGP</sequence>
<dbReference type="InterPro" id="IPR010852">
    <property type="entry name" value="ABATE"/>
</dbReference>
<dbReference type="RefSeq" id="WP_210227219.1">
    <property type="nucleotide sequence ID" value="NZ_CP076022.1"/>
</dbReference>
<organism evidence="3 4">
    <name type="scientific">Arthrobacter jiangjiafuii</name>
    <dbReference type="NCBI Taxonomy" id="2817475"/>
    <lineage>
        <taxon>Bacteria</taxon>
        <taxon>Bacillati</taxon>
        <taxon>Actinomycetota</taxon>
        <taxon>Actinomycetes</taxon>
        <taxon>Micrococcales</taxon>
        <taxon>Micrococcaceae</taxon>
        <taxon>Arthrobacter</taxon>
    </lineage>
</organism>
<feature type="region of interest" description="Disordered" evidence="1">
    <location>
        <begin position="170"/>
        <end position="190"/>
    </location>
</feature>
<feature type="domain" description="Zinc finger CGNR" evidence="2">
    <location>
        <begin position="134"/>
        <end position="177"/>
    </location>
</feature>
<dbReference type="InterPro" id="IPR023286">
    <property type="entry name" value="ABATE_dom_sf"/>
</dbReference>
<dbReference type="Gene3D" id="1.10.3300.10">
    <property type="entry name" value="Jann2411-like domain"/>
    <property type="match status" value="1"/>
</dbReference>
<name>A0A975M4V9_9MICC</name>
<dbReference type="KEGG" id="ajg:KKR91_16555"/>
<dbReference type="AlphaFoldDB" id="A0A975M4V9"/>
<accession>A0A975M4V9</accession>
<dbReference type="EMBL" id="CP076022">
    <property type="protein sequence ID" value="QWC10028.1"/>
    <property type="molecule type" value="Genomic_DNA"/>
</dbReference>
<reference evidence="3 4" key="1">
    <citation type="submission" date="2021-05" db="EMBL/GenBank/DDBJ databases">
        <title>Novel species in genus Arthrobacter.</title>
        <authorList>
            <person name="Zhang G."/>
        </authorList>
    </citation>
    <scope>NUCLEOTIDE SEQUENCE [LARGE SCALE GENOMIC DNA]</scope>
    <source>
        <strain evidence="4">zg-ZUI227</strain>
    </source>
</reference>
<dbReference type="PANTHER" id="PTHR35525">
    <property type="entry name" value="BLL6575 PROTEIN"/>
    <property type="match status" value="1"/>
</dbReference>
<keyword evidence="4" id="KW-1185">Reference proteome</keyword>
<dbReference type="Proteomes" id="UP000676885">
    <property type="component" value="Chromosome"/>
</dbReference>
<evidence type="ECO:0000313" key="3">
    <source>
        <dbReference type="EMBL" id="QWC10028.1"/>
    </source>
</evidence>
<protein>
    <submittedName>
        <fullName evidence="3">CGNR zinc finger domain-containing protein</fullName>
    </submittedName>
</protein>
<evidence type="ECO:0000259" key="2">
    <source>
        <dbReference type="Pfam" id="PF11706"/>
    </source>
</evidence>